<reference evidence="4 5" key="1">
    <citation type="journal article" date="2013" name="Curr. Biol.">
        <title>The Genome of the Foraminiferan Reticulomyxa filosa.</title>
        <authorList>
            <person name="Glockner G."/>
            <person name="Hulsmann N."/>
            <person name="Schleicher M."/>
            <person name="Noegel A.A."/>
            <person name="Eichinger L."/>
            <person name="Gallinger C."/>
            <person name="Pawlowski J."/>
            <person name="Sierra R."/>
            <person name="Euteneuer U."/>
            <person name="Pillet L."/>
            <person name="Moustafa A."/>
            <person name="Platzer M."/>
            <person name="Groth M."/>
            <person name="Szafranski K."/>
            <person name="Schliwa M."/>
        </authorList>
    </citation>
    <scope>NUCLEOTIDE SEQUENCE [LARGE SCALE GENOMIC DNA]</scope>
</reference>
<evidence type="ECO:0000256" key="2">
    <source>
        <dbReference type="SAM" id="Phobius"/>
    </source>
</evidence>
<gene>
    <name evidence="4" type="ORF">RFI_06889</name>
</gene>
<dbReference type="PANTHER" id="PTHR13298:SF11">
    <property type="entry name" value="RAPAMYCIN-INSENSITIVE COMPANION OF MTOR"/>
    <property type="match status" value="1"/>
</dbReference>
<dbReference type="InterPro" id="IPR029452">
    <property type="entry name" value="RICTOR_V"/>
</dbReference>
<dbReference type="Proteomes" id="UP000023152">
    <property type="component" value="Unassembled WGS sequence"/>
</dbReference>
<evidence type="ECO:0000256" key="1">
    <source>
        <dbReference type="SAM" id="MobiDB-lite"/>
    </source>
</evidence>
<keyword evidence="2" id="KW-0812">Transmembrane</keyword>
<feature type="domain" description="Rapamycin-insensitive companion of mTOR" evidence="3">
    <location>
        <begin position="549"/>
        <end position="633"/>
    </location>
</feature>
<dbReference type="OMA" id="VESHKLF"/>
<comment type="caution">
    <text evidence="4">The sequence shown here is derived from an EMBL/GenBank/DDBJ whole genome shotgun (WGS) entry which is preliminary data.</text>
</comment>
<dbReference type="Pfam" id="PF14663">
    <property type="entry name" value="RasGEF_N_2"/>
    <property type="match status" value="1"/>
</dbReference>
<protein>
    <submittedName>
        <fullName evidence="4">Cytosolic regulator Pianissimo</fullName>
    </submittedName>
</protein>
<keyword evidence="2" id="KW-0472">Membrane</keyword>
<dbReference type="InterPro" id="IPR029451">
    <property type="entry name" value="RICTOR_M"/>
</dbReference>
<dbReference type="AlphaFoldDB" id="X6NW59"/>
<dbReference type="SMART" id="SM01310">
    <property type="entry name" value="RICTOR_V"/>
    <property type="match status" value="1"/>
</dbReference>
<feature type="compositionally biased region" description="Basic and acidic residues" evidence="1">
    <location>
        <begin position="814"/>
        <end position="839"/>
    </location>
</feature>
<organism evidence="4 5">
    <name type="scientific">Reticulomyxa filosa</name>
    <dbReference type="NCBI Taxonomy" id="46433"/>
    <lineage>
        <taxon>Eukaryota</taxon>
        <taxon>Sar</taxon>
        <taxon>Rhizaria</taxon>
        <taxon>Retaria</taxon>
        <taxon>Foraminifera</taxon>
        <taxon>Monothalamids</taxon>
        <taxon>Reticulomyxidae</taxon>
        <taxon>Reticulomyxa</taxon>
    </lineage>
</organism>
<feature type="region of interest" description="Disordered" evidence="1">
    <location>
        <begin position="812"/>
        <end position="839"/>
    </location>
</feature>
<dbReference type="GO" id="GO:0038203">
    <property type="term" value="P:TORC2 signaling"/>
    <property type="evidence" value="ECO:0007669"/>
    <property type="project" value="TreeGrafter"/>
</dbReference>
<dbReference type="Pfam" id="PF14668">
    <property type="entry name" value="RICTOR_V"/>
    <property type="match status" value="1"/>
</dbReference>
<evidence type="ECO:0000313" key="5">
    <source>
        <dbReference type="Proteomes" id="UP000023152"/>
    </source>
</evidence>
<proteinExistence type="predicted"/>
<dbReference type="InterPro" id="IPR029453">
    <property type="entry name" value="Rictor_IV"/>
</dbReference>
<evidence type="ECO:0000313" key="4">
    <source>
        <dbReference type="EMBL" id="ETO30231.1"/>
    </source>
</evidence>
<dbReference type="GO" id="GO:0031932">
    <property type="term" value="C:TORC2 complex"/>
    <property type="evidence" value="ECO:0007669"/>
    <property type="project" value="InterPro"/>
</dbReference>
<evidence type="ECO:0000259" key="3">
    <source>
        <dbReference type="SMART" id="SM01310"/>
    </source>
</evidence>
<keyword evidence="2" id="KW-1133">Transmembrane helix</keyword>
<dbReference type="PANTHER" id="PTHR13298">
    <property type="entry name" value="CYTOSOLIC REGULATOR PIANISSIMO"/>
    <property type="match status" value="1"/>
</dbReference>
<feature type="transmembrane region" description="Helical" evidence="2">
    <location>
        <begin position="554"/>
        <end position="579"/>
    </location>
</feature>
<name>X6NW59_RETFI</name>
<keyword evidence="5" id="KW-1185">Reference proteome</keyword>
<dbReference type="SMART" id="SM01303">
    <property type="entry name" value="RasGEF_N_2"/>
    <property type="match status" value="1"/>
</dbReference>
<accession>X6NW59</accession>
<dbReference type="Pfam" id="PF14666">
    <property type="entry name" value="RICTOR_M"/>
    <property type="match status" value="1"/>
</dbReference>
<dbReference type="InterPro" id="IPR028268">
    <property type="entry name" value="Pianissimo_fam"/>
</dbReference>
<dbReference type="OrthoDB" id="271111at2759"/>
<sequence>MTNYDEGCEYPYFKETVAEIFDALKDQIECNLSSKRSKLAHAPLSRKGVTETLSRVYLILIGILSESDRGMKFVESHKLFEFCIGLGRKEISGSTVDRIVGPNDYLLRLLAINLDYSQDQKNLRILFSTLVSTGSQFLRKTLISHLELLYRAQMPGYDQWSIDVLGIMLNKGNQELALTALKVLEKINVSQGNAKARSYLENLVKTKPTDQMVGNYGQFLFAKLLSTSSGLEYLQQLNWVDRKRFEWLSVFNQRYTLMLETALMTAVNKDPQTTAAQFLKAAVTESESNFKQEGKESDTRITEINSSEMADWLPGKKIEFISIVCVCVGKKKQTEEEELYHEYLSNFPWTMSVEILYNTGQEKGLMVECFFDYHCFLPPRQGQKYQKPLGPGIYGVILDNFGKPEPFFVEKNAKVRIRLNIGFGCLDEIHSQTVIEKTVELSDTQRYSDEFTLHVDEPVYFFLEPGPVDKNGKRDPKHSYLSRVFFSVKEEQQSHSLVRPLPHFYGELAKTEKGCEYIDKTDDVNRFFSVVSSAMKNNSSNINSSSSNFLNLRAALWALGLFWSLYMYIYTYMYTYIYLLQKYKEKMDIVKGIAEMALRFPTLSVRGTCLYVLGLFSRTNEGMQQLNTLGFDFPADNAEDQLSIAIPKNLDEFFDISQTDYCKSYALTDFSISCYSPPSLARPMSMKPVDPNELLGERGRAEETILAHVAALCCHVTQKSSLHALLKIHSKKPSVFTNPVLYRECLKLITTYNYNLKVRRFILFQLFDGVMLDNNTIDVFDVDMNAPITGHRDIRQWRYDYKAKVLVKKKQEKKLKESQKNKDKNTEDFAEKNNDDLTD</sequence>
<dbReference type="EMBL" id="ASPP01005604">
    <property type="protein sequence ID" value="ETO30231.1"/>
    <property type="molecule type" value="Genomic_DNA"/>
</dbReference>